<evidence type="ECO:0000259" key="4">
    <source>
        <dbReference type="Pfam" id="PF14905"/>
    </source>
</evidence>
<reference evidence="6" key="1">
    <citation type="submission" date="2018-11" db="EMBL/GenBank/DDBJ databases">
        <title>Chitinophaga lutea sp.nov., isolate from arsenic contaminated soil.</title>
        <authorList>
            <person name="Zong Y."/>
        </authorList>
    </citation>
    <scope>NUCLEOTIDE SEQUENCE [LARGE SCALE GENOMIC DNA]</scope>
    <source>
        <strain evidence="6">YLT18</strain>
    </source>
</reference>
<name>A0A3N4MBF2_9BACT</name>
<keyword evidence="2" id="KW-0472">Membrane</keyword>
<dbReference type="Proteomes" id="UP000279089">
    <property type="component" value="Unassembled WGS sequence"/>
</dbReference>
<gene>
    <name evidence="5" type="ORF">EG028_10795</name>
</gene>
<dbReference type="SUPFAM" id="SSF49464">
    <property type="entry name" value="Carboxypeptidase regulatory domain-like"/>
    <property type="match status" value="1"/>
</dbReference>
<keyword evidence="3" id="KW-0998">Cell outer membrane</keyword>
<dbReference type="Gene3D" id="2.60.40.1120">
    <property type="entry name" value="Carboxypeptidase-like, regulatory domain"/>
    <property type="match status" value="1"/>
</dbReference>
<dbReference type="InterPro" id="IPR008969">
    <property type="entry name" value="CarboxyPept-like_regulatory"/>
</dbReference>
<comment type="subcellular location">
    <subcellularLocation>
        <location evidence="1">Cell outer membrane</location>
    </subcellularLocation>
</comment>
<organism evidence="5 6">
    <name type="scientific">Chitinophaga barathri</name>
    <dbReference type="NCBI Taxonomy" id="1647451"/>
    <lineage>
        <taxon>Bacteria</taxon>
        <taxon>Pseudomonadati</taxon>
        <taxon>Bacteroidota</taxon>
        <taxon>Chitinophagia</taxon>
        <taxon>Chitinophagales</taxon>
        <taxon>Chitinophagaceae</taxon>
        <taxon>Chitinophaga</taxon>
    </lineage>
</organism>
<protein>
    <submittedName>
        <fullName evidence="5">TonB-dependent receptor</fullName>
    </submittedName>
</protein>
<proteinExistence type="predicted"/>
<evidence type="ECO:0000313" key="6">
    <source>
        <dbReference type="Proteomes" id="UP000279089"/>
    </source>
</evidence>
<keyword evidence="6" id="KW-1185">Reference proteome</keyword>
<evidence type="ECO:0000256" key="2">
    <source>
        <dbReference type="ARBA" id="ARBA00023136"/>
    </source>
</evidence>
<dbReference type="AlphaFoldDB" id="A0A3N4MBF2"/>
<dbReference type="RefSeq" id="WP_120516532.1">
    <property type="nucleotide sequence ID" value="NZ_QXZY01000006.1"/>
</dbReference>
<comment type="caution">
    <text evidence="5">The sequence shown here is derived from an EMBL/GenBank/DDBJ whole genome shotgun (WGS) entry which is preliminary data.</text>
</comment>
<keyword evidence="5" id="KW-0675">Receptor</keyword>
<dbReference type="InterPro" id="IPR036942">
    <property type="entry name" value="Beta-barrel_TonB_sf"/>
</dbReference>
<accession>A0A3N4MBF2</accession>
<dbReference type="Pfam" id="PF14905">
    <property type="entry name" value="OMP_b-brl_3"/>
    <property type="match status" value="1"/>
</dbReference>
<sequence length="793" mass="89389">MMIRVLFFLLLSMGLLFRFPVLSQTIKGKITDGKTKQAIGHVSVSLLSLPDSGLVKGQISDSAGVFVFTDIRPGKYSLLLMAMGYKKQYKDLDGNTDAGEIILTEDPNLLEGVTVTGERAALQRQGDKLVVNISGNRLFAASVNAFDILKKLPGLEVSADGTLLMGGRVAPGVFIDGKPSPMSPEELQNYLASLTPAMISSIEVISNPSGRYDGEYKGIIDIRLKRDQALGWQGTATVSLQQNAHTLNDNNLSVTYKTKKLAYTARLGYTTGTTIRRYNALQHQANTNIMTTNTRWLTGNNNINVQLGADYSPHKNHRLEVLLRTYQVNRDLSLYNTLYTTDASRKNLVFNTESMNLSAPKQHNYAANLNYAGRFGETQLDVLGSVVKIINRQSEDIQNSDIITGNLEYYWKTVLKNDILIRAVQADLTRNIGKGKLSAGAKFAFTTTKNDMRYDTLDTTGEFVLDASRTNGFRYDEYITAGYAAYEGSISKLRYTASLRAENTHSVADSYTEQQLTKRNYLTWLPALSLTYPLSKAEQLNLSFSRRITRPNFAQLNPFRLYISPLNYFIGNPFLRPSIITMLSLSYSVRSVNITVQAGREHDPMVRYPEYDSATNILQYLGTNFPYNDFAGIELSFPVTVNKWWRMNHNIRGGYKKEQTPYHGVTYAIPITDYSLSGSQVFTLPQTITLDVSYYYRSRSGSGLYIHRPFGNLDIGLQKTWMKGKLSSKLNVYDIFDTYRIRYIFREKQILNNQLQHWFGNRRLVATLSYSFGSSTHKTRQSSRSDEENRATL</sequence>
<dbReference type="InterPro" id="IPR037066">
    <property type="entry name" value="Plug_dom_sf"/>
</dbReference>
<evidence type="ECO:0000313" key="5">
    <source>
        <dbReference type="EMBL" id="RPD41164.1"/>
    </source>
</evidence>
<dbReference type="GO" id="GO:0009279">
    <property type="term" value="C:cell outer membrane"/>
    <property type="evidence" value="ECO:0007669"/>
    <property type="project" value="UniProtKB-SubCell"/>
</dbReference>
<dbReference type="Gene3D" id="2.170.130.10">
    <property type="entry name" value="TonB-dependent receptor, plug domain"/>
    <property type="match status" value="1"/>
</dbReference>
<dbReference type="OrthoDB" id="905812at2"/>
<dbReference type="Pfam" id="PF13715">
    <property type="entry name" value="CarbopepD_reg_2"/>
    <property type="match status" value="1"/>
</dbReference>
<feature type="domain" description="Outer membrane protein beta-barrel" evidence="4">
    <location>
        <begin position="379"/>
        <end position="770"/>
    </location>
</feature>
<evidence type="ECO:0000256" key="3">
    <source>
        <dbReference type="ARBA" id="ARBA00023237"/>
    </source>
</evidence>
<dbReference type="Gene3D" id="2.40.170.20">
    <property type="entry name" value="TonB-dependent receptor, beta-barrel domain"/>
    <property type="match status" value="1"/>
</dbReference>
<dbReference type="PANTHER" id="PTHR40980:SF4">
    <property type="entry name" value="TONB-DEPENDENT RECEPTOR-LIKE BETA-BARREL DOMAIN-CONTAINING PROTEIN"/>
    <property type="match status" value="1"/>
</dbReference>
<dbReference type="PANTHER" id="PTHR40980">
    <property type="entry name" value="PLUG DOMAIN-CONTAINING PROTEIN"/>
    <property type="match status" value="1"/>
</dbReference>
<evidence type="ECO:0000256" key="1">
    <source>
        <dbReference type="ARBA" id="ARBA00004442"/>
    </source>
</evidence>
<dbReference type="SUPFAM" id="SSF56935">
    <property type="entry name" value="Porins"/>
    <property type="match status" value="1"/>
</dbReference>
<dbReference type="InterPro" id="IPR041700">
    <property type="entry name" value="OMP_b-brl_3"/>
</dbReference>
<dbReference type="EMBL" id="RMBX01000005">
    <property type="protein sequence ID" value="RPD41164.1"/>
    <property type="molecule type" value="Genomic_DNA"/>
</dbReference>